<dbReference type="Proteomes" id="UP000649232">
    <property type="component" value="Unassembled WGS sequence"/>
</dbReference>
<dbReference type="EMBL" id="JAEILT010000008">
    <property type="protein sequence ID" value="MBJ2136224.1"/>
    <property type="molecule type" value="Genomic_DNA"/>
</dbReference>
<accession>A0ABS0WCL6</accession>
<proteinExistence type="predicted"/>
<keyword evidence="1" id="KW-0812">Transmembrane</keyword>
<feature type="transmembrane region" description="Helical" evidence="1">
    <location>
        <begin position="21"/>
        <end position="41"/>
    </location>
</feature>
<keyword evidence="1" id="KW-1133">Transmembrane helix</keyword>
<protein>
    <submittedName>
        <fullName evidence="2">Uncharacterized protein</fullName>
    </submittedName>
</protein>
<comment type="caution">
    <text evidence="2">The sequence shown here is derived from an EMBL/GenBank/DDBJ whole genome shotgun (WGS) entry which is preliminary data.</text>
</comment>
<organism evidence="2 3">
    <name type="scientific">Paraglaciecola chathamensis</name>
    <dbReference type="NCBI Taxonomy" id="368405"/>
    <lineage>
        <taxon>Bacteria</taxon>
        <taxon>Pseudomonadati</taxon>
        <taxon>Pseudomonadota</taxon>
        <taxon>Gammaproteobacteria</taxon>
        <taxon>Alteromonadales</taxon>
        <taxon>Alteromonadaceae</taxon>
        <taxon>Paraglaciecola</taxon>
    </lineage>
</organism>
<evidence type="ECO:0000256" key="1">
    <source>
        <dbReference type="SAM" id="Phobius"/>
    </source>
</evidence>
<sequence>MHSLVRRFEENAAHIMPQAPMARLILAGITVSFMTNIPALAEISGFAGK</sequence>
<evidence type="ECO:0000313" key="2">
    <source>
        <dbReference type="EMBL" id="MBJ2136224.1"/>
    </source>
</evidence>
<name>A0ABS0WCL6_9ALTE</name>
<evidence type="ECO:0000313" key="3">
    <source>
        <dbReference type="Proteomes" id="UP000649232"/>
    </source>
</evidence>
<dbReference type="RefSeq" id="WP_198824186.1">
    <property type="nucleotide sequence ID" value="NZ_JAEILT010000008.1"/>
</dbReference>
<keyword evidence="1" id="KW-0472">Membrane</keyword>
<reference evidence="2 3" key="1">
    <citation type="submission" date="2020-12" db="EMBL/GenBank/DDBJ databases">
        <title>Draft genome sequences of nine environmental bacterial isolates colonizing plastic.</title>
        <authorList>
            <person name="Borre I."/>
            <person name="Sonnenschein E.C."/>
        </authorList>
    </citation>
    <scope>NUCLEOTIDE SEQUENCE [LARGE SCALE GENOMIC DNA]</scope>
    <source>
        <strain evidence="2 3">IB30</strain>
    </source>
</reference>
<gene>
    <name evidence="2" type="ORF">JEU11_07150</name>
</gene>